<evidence type="ECO:0000313" key="1">
    <source>
        <dbReference type="EMBL" id="KAF0895331.1"/>
    </source>
</evidence>
<sequence>MLALLKTRSEMDATFREASLKGPLWEEWVNMLRDRSEIMEPEELSSSGVEARIAGRQPAVAVSIWRLLSPSSIQRLPSMQVVVPNQHESIYSLSPHLGLDCVQSCVIWGQISASLLGRSKAGGGYLPQGEGRHTATYRTGSYTATITENAHMVLPIFLGLGMSCQIKSQG</sequence>
<dbReference type="EMBL" id="SPHZ02000010">
    <property type="protein sequence ID" value="KAF0895331.1"/>
    <property type="molecule type" value="Genomic_DNA"/>
</dbReference>
<accession>A0A6G1C5M2</accession>
<dbReference type="AlphaFoldDB" id="A0A6G1C5M2"/>
<proteinExistence type="predicted"/>
<dbReference type="Proteomes" id="UP000479710">
    <property type="component" value="Unassembled WGS sequence"/>
</dbReference>
<evidence type="ECO:0000313" key="2">
    <source>
        <dbReference type="Proteomes" id="UP000479710"/>
    </source>
</evidence>
<gene>
    <name evidence="1" type="ORF">E2562_012369</name>
</gene>
<name>A0A6G1C5M2_9ORYZ</name>
<reference evidence="1 2" key="1">
    <citation type="submission" date="2019-11" db="EMBL/GenBank/DDBJ databases">
        <title>Whole genome sequence of Oryza granulata.</title>
        <authorList>
            <person name="Li W."/>
        </authorList>
    </citation>
    <scope>NUCLEOTIDE SEQUENCE [LARGE SCALE GENOMIC DNA]</scope>
    <source>
        <strain evidence="2">cv. Menghai</strain>
        <tissue evidence="1">Leaf</tissue>
    </source>
</reference>
<comment type="caution">
    <text evidence="1">The sequence shown here is derived from an EMBL/GenBank/DDBJ whole genome shotgun (WGS) entry which is preliminary data.</text>
</comment>
<protein>
    <submittedName>
        <fullName evidence="1">Uncharacterized protein</fullName>
    </submittedName>
</protein>
<keyword evidence="2" id="KW-1185">Reference proteome</keyword>
<organism evidence="1 2">
    <name type="scientific">Oryza meyeriana var. granulata</name>
    <dbReference type="NCBI Taxonomy" id="110450"/>
    <lineage>
        <taxon>Eukaryota</taxon>
        <taxon>Viridiplantae</taxon>
        <taxon>Streptophyta</taxon>
        <taxon>Embryophyta</taxon>
        <taxon>Tracheophyta</taxon>
        <taxon>Spermatophyta</taxon>
        <taxon>Magnoliopsida</taxon>
        <taxon>Liliopsida</taxon>
        <taxon>Poales</taxon>
        <taxon>Poaceae</taxon>
        <taxon>BOP clade</taxon>
        <taxon>Oryzoideae</taxon>
        <taxon>Oryzeae</taxon>
        <taxon>Oryzinae</taxon>
        <taxon>Oryza</taxon>
        <taxon>Oryza meyeriana</taxon>
    </lineage>
</organism>